<dbReference type="PANTHER" id="PTHR48083">
    <property type="entry name" value="MEDIUM-CHAIN SPECIFIC ACYL-COA DEHYDROGENASE, MITOCHONDRIAL-RELATED"/>
    <property type="match status" value="1"/>
</dbReference>
<dbReference type="InterPro" id="IPR018506">
    <property type="entry name" value="Cyt_B5_heme-BS"/>
</dbReference>
<evidence type="ECO:0000256" key="2">
    <source>
        <dbReference type="ARBA" id="ARBA00009347"/>
    </source>
</evidence>
<dbReference type="InterPro" id="IPR006091">
    <property type="entry name" value="Acyl-CoA_Oxase/DH_mid-dom"/>
</dbReference>
<evidence type="ECO:0000256" key="5">
    <source>
        <dbReference type="ARBA" id="ARBA00022723"/>
    </source>
</evidence>
<evidence type="ECO:0000256" key="3">
    <source>
        <dbReference type="ARBA" id="ARBA00022617"/>
    </source>
</evidence>
<dbReference type="GO" id="GO:0020037">
    <property type="term" value="F:heme binding"/>
    <property type="evidence" value="ECO:0007669"/>
    <property type="project" value="InterPro"/>
</dbReference>
<organism evidence="10 11">
    <name type="scientific">Pseudocohnilembus persalinus</name>
    <name type="common">Ciliate</name>
    <dbReference type="NCBI Taxonomy" id="266149"/>
    <lineage>
        <taxon>Eukaryota</taxon>
        <taxon>Sar</taxon>
        <taxon>Alveolata</taxon>
        <taxon>Ciliophora</taxon>
        <taxon>Intramacronucleata</taxon>
        <taxon>Oligohymenophorea</taxon>
        <taxon>Scuticociliatia</taxon>
        <taxon>Philasterida</taxon>
        <taxon>Pseudocohnilembidae</taxon>
        <taxon>Pseudocohnilembus</taxon>
    </lineage>
</organism>
<protein>
    <submittedName>
        <fullName evidence="10">Cytochrome b5-like heme/steroid binding domain</fullName>
    </submittedName>
</protein>
<keyword evidence="4" id="KW-0285">Flavoprotein</keyword>
<dbReference type="SUPFAM" id="SSF56645">
    <property type="entry name" value="Acyl-CoA dehydrogenase NM domain-like"/>
    <property type="match status" value="1"/>
</dbReference>
<dbReference type="InterPro" id="IPR046373">
    <property type="entry name" value="Acyl-CoA_Oxase/DH_mid-dom_sf"/>
</dbReference>
<dbReference type="InterPro" id="IPR036250">
    <property type="entry name" value="AcylCo_DH-like_C"/>
</dbReference>
<name>A0A0V0Q828_PSEPJ</name>
<keyword evidence="3" id="KW-0349">Heme</keyword>
<dbReference type="GO" id="GO:0046872">
    <property type="term" value="F:metal ion binding"/>
    <property type="evidence" value="ECO:0007669"/>
    <property type="project" value="UniProtKB-KW"/>
</dbReference>
<dbReference type="EMBL" id="LDAU01000254">
    <property type="protein sequence ID" value="KRW98314.1"/>
    <property type="molecule type" value="Genomic_DNA"/>
</dbReference>
<dbReference type="PROSITE" id="PS50255">
    <property type="entry name" value="CYTOCHROME_B5_2"/>
    <property type="match status" value="1"/>
</dbReference>
<dbReference type="OMA" id="YQCEKMG"/>
<gene>
    <name evidence="10" type="ORF">PPERSA_02091</name>
</gene>
<dbReference type="Gene3D" id="3.10.120.10">
    <property type="entry name" value="Cytochrome b5-like heme/steroid binding domain"/>
    <property type="match status" value="1"/>
</dbReference>
<evidence type="ECO:0000256" key="1">
    <source>
        <dbReference type="ARBA" id="ARBA00001974"/>
    </source>
</evidence>
<dbReference type="Gene3D" id="1.20.140.10">
    <property type="entry name" value="Butyryl-CoA Dehydrogenase, subunit A, domain 3"/>
    <property type="match status" value="1"/>
</dbReference>
<evidence type="ECO:0000256" key="7">
    <source>
        <dbReference type="ARBA" id="ARBA00023002"/>
    </source>
</evidence>
<sequence>MKQQIISVQELKKHNKKDSLWIQIGENIYDLTKFIDFHPGGKAVLLEYGGMNATEDFLQFHQPIWLQKYEKFIVGQIQKDQQEQKSLVAPPIRQFKQENNQMFGDLIPFGDSNSIQGYQQRYYTQNHLEFRKKCREFVQKNIEPYIEEWENKSKTPVELIKILGENGVISLCIGFPFWFKKFGSQKVFGVELENPDSFHEVIFYDEFSRVGSGGILWGLLGMPMFGLPPILKFGNQDLQDRIGTPCLKGEKIICLAITEPWAGSDVANLKTTAKRTEDGKFFIVNGMKKFITNGIFCDYFTTAVQSEKGMTMLVIEKNLPGVKTRHMKCTGMWSSGTSFVVFENVKVPVENIIGKEGNGFKQTLLNFNHERFMFLQQANRLSRVCYEESMKYAHLRKTFGKKLIEQPVIRQKLAKMIAQIESTQAWLEQIAYNIDKMSQEQQIKILSGNIAMCKAHASQVLEFCANQAVQIVGGKGYTRGGHSSKIERIYREIKAMAIPGGSEEVLLDLGTRNASKIYPSL</sequence>
<dbReference type="Pfam" id="PF00441">
    <property type="entry name" value="Acyl-CoA_dh_1"/>
    <property type="match status" value="1"/>
</dbReference>
<dbReference type="InterPro" id="IPR001199">
    <property type="entry name" value="Cyt_B5-like_heme/steroid-bd"/>
</dbReference>
<keyword evidence="7" id="KW-0560">Oxidoreductase</keyword>
<reference evidence="10 11" key="1">
    <citation type="journal article" date="2015" name="Sci. Rep.">
        <title>Genome of the facultative scuticociliatosis pathogen Pseudocohnilembus persalinus provides insight into its virulence through horizontal gene transfer.</title>
        <authorList>
            <person name="Xiong J."/>
            <person name="Wang G."/>
            <person name="Cheng J."/>
            <person name="Tian M."/>
            <person name="Pan X."/>
            <person name="Warren A."/>
            <person name="Jiang C."/>
            <person name="Yuan D."/>
            <person name="Miao W."/>
        </authorList>
    </citation>
    <scope>NUCLEOTIDE SEQUENCE [LARGE SCALE GENOMIC DNA]</scope>
    <source>
        <strain evidence="10">36N120E</strain>
    </source>
</reference>
<dbReference type="Proteomes" id="UP000054937">
    <property type="component" value="Unassembled WGS sequence"/>
</dbReference>
<comment type="similarity">
    <text evidence="2">Belongs to the acyl-CoA dehydrogenase family.</text>
</comment>
<evidence type="ECO:0000313" key="10">
    <source>
        <dbReference type="EMBL" id="KRW98314.1"/>
    </source>
</evidence>
<evidence type="ECO:0000259" key="9">
    <source>
        <dbReference type="PROSITE" id="PS50255"/>
    </source>
</evidence>
<dbReference type="GO" id="GO:0003995">
    <property type="term" value="F:acyl-CoA dehydrogenase activity"/>
    <property type="evidence" value="ECO:0007669"/>
    <property type="project" value="TreeGrafter"/>
</dbReference>
<keyword evidence="8" id="KW-0408">Iron</keyword>
<dbReference type="PROSITE" id="PS00191">
    <property type="entry name" value="CYTOCHROME_B5_1"/>
    <property type="match status" value="1"/>
</dbReference>
<keyword evidence="11" id="KW-1185">Reference proteome</keyword>
<dbReference type="InterPro" id="IPR036400">
    <property type="entry name" value="Cyt_B5-like_heme/steroid_sf"/>
</dbReference>
<dbReference type="Pfam" id="PF02770">
    <property type="entry name" value="Acyl-CoA_dh_M"/>
    <property type="match status" value="1"/>
</dbReference>
<dbReference type="Pfam" id="PF02771">
    <property type="entry name" value="Acyl-CoA_dh_N"/>
    <property type="match status" value="1"/>
</dbReference>
<dbReference type="GO" id="GO:0050660">
    <property type="term" value="F:flavin adenine dinucleotide binding"/>
    <property type="evidence" value="ECO:0007669"/>
    <property type="project" value="InterPro"/>
</dbReference>
<dbReference type="PANTHER" id="PTHR48083:SF28">
    <property type="entry name" value="ACYL-COA DEHYDROGENASE FAMILY PROTEIN (AFU_ORTHOLOGUE AFUA_6G10880)-RELATED"/>
    <property type="match status" value="1"/>
</dbReference>
<proteinExistence type="inferred from homology"/>
<comment type="caution">
    <text evidence="10">The sequence shown here is derived from an EMBL/GenBank/DDBJ whole genome shotgun (WGS) entry which is preliminary data.</text>
</comment>
<evidence type="ECO:0000256" key="8">
    <source>
        <dbReference type="ARBA" id="ARBA00023004"/>
    </source>
</evidence>
<dbReference type="InterPro" id="IPR013786">
    <property type="entry name" value="AcylCoA_DH/ox_N"/>
</dbReference>
<dbReference type="OrthoDB" id="311396at2759"/>
<accession>A0A0V0Q828</accession>
<dbReference type="Gene3D" id="1.10.540.10">
    <property type="entry name" value="Acyl-CoA dehydrogenase/oxidase, N-terminal domain"/>
    <property type="match status" value="1"/>
</dbReference>
<dbReference type="GO" id="GO:0033539">
    <property type="term" value="P:fatty acid beta-oxidation using acyl-CoA dehydrogenase"/>
    <property type="evidence" value="ECO:0007669"/>
    <property type="project" value="TreeGrafter"/>
</dbReference>
<dbReference type="InterPro" id="IPR037069">
    <property type="entry name" value="AcylCoA_DH/ox_N_sf"/>
</dbReference>
<evidence type="ECO:0000313" key="11">
    <source>
        <dbReference type="Proteomes" id="UP000054937"/>
    </source>
</evidence>
<dbReference type="AlphaFoldDB" id="A0A0V0Q828"/>
<dbReference type="GO" id="GO:0005737">
    <property type="term" value="C:cytoplasm"/>
    <property type="evidence" value="ECO:0007669"/>
    <property type="project" value="TreeGrafter"/>
</dbReference>
<feature type="domain" description="Cytochrome b5 heme-binding" evidence="9">
    <location>
        <begin position="3"/>
        <end position="78"/>
    </location>
</feature>
<evidence type="ECO:0000256" key="6">
    <source>
        <dbReference type="ARBA" id="ARBA00022827"/>
    </source>
</evidence>
<dbReference type="Pfam" id="PF00173">
    <property type="entry name" value="Cyt-b5"/>
    <property type="match status" value="1"/>
</dbReference>
<dbReference type="InterPro" id="IPR050741">
    <property type="entry name" value="Acyl-CoA_dehydrogenase"/>
</dbReference>
<comment type="cofactor">
    <cofactor evidence="1">
        <name>FAD</name>
        <dbReference type="ChEBI" id="CHEBI:57692"/>
    </cofactor>
</comment>
<keyword evidence="5" id="KW-0479">Metal-binding</keyword>
<dbReference type="Gene3D" id="2.40.110.10">
    <property type="entry name" value="Butyryl-CoA Dehydrogenase, subunit A, domain 2"/>
    <property type="match status" value="1"/>
</dbReference>
<dbReference type="SMART" id="SM01117">
    <property type="entry name" value="Cyt-b5"/>
    <property type="match status" value="1"/>
</dbReference>
<dbReference type="SUPFAM" id="SSF47203">
    <property type="entry name" value="Acyl-CoA dehydrogenase C-terminal domain-like"/>
    <property type="match status" value="1"/>
</dbReference>
<evidence type="ECO:0000256" key="4">
    <source>
        <dbReference type="ARBA" id="ARBA00022630"/>
    </source>
</evidence>
<dbReference type="InterPro" id="IPR009100">
    <property type="entry name" value="AcylCoA_DH/oxidase_NM_dom_sf"/>
</dbReference>
<dbReference type="InParanoid" id="A0A0V0Q828"/>
<dbReference type="InterPro" id="IPR009075">
    <property type="entry name" value="AcylCo_DH/oxidase_C"/>
</dbReference>
<keyword evidence="6" id="KW-0274">FAD</keyword>
<dbReference type="SUPFAM" id="SSF55856">
    <property type="entry name" value="Cytochrome b5-like heme/steroid binding domain"/>
    <property type="match status" value="1"/>
</dbReference>